<dbReference type="EMBL" id="JAGGKG010000003">
    <property type="protein sequence ID" value="MBP1904343.1"/>
    <property type="molecule type" value="Genomic_DNA"/>
</dbReference>
<accession>A0ABS4FP30</accession>
<proteinExistence type="predicted"/>
<sequence>MSQTNVQQLCQSTREHLKTAASYLEQFLNNYNLVQLVEDDEERTLMFYQAFLSDLRHLSVYCEDSYEQLGIVLRRGTFEKSHGEKVLYRVYHDCVNHFFYPKNESYSEDGRYAYTGRDAIKFRKRPNRAAHDIVVEINNIFETLRDDLEYYESEYLSKVRLERIREEEQGQL</sequence>
<name>A0ABS4FP30_9BACL</name>
<dbReference type="Proteomes" id="UP001519272">
    <property type="component" value="Unassembled WGS sequence"/>
</dbReference>
<evidence type="ECO:0000313" key="2">
    <source>
        <dbReference type="Proteomes" id="UP001519272"/>
    </source>
</evidence>
<reference evidence="1 2" key="1">
    <citation type="submission" date="2021-03" db="EMBL/GenBank/DDBJ databases">
        <title>Genomic Encyclopedia of Type Strains, Phase IV (KMG-IV): sequencing the most valuable type-strain genomes for metagenomic binning, comparative biology and taxonomic classification.</title>
        <authorList>
            <person name="Goeker M."/>
        </authorList>
    </citation>
    <scope>NUCLEOTIDE SEQUENCE [LARGE SCALE GENOMIC DNA]</scope>
    <source>
        <strain evidence="1 2">DSM 14349</strain>
    </source>
</reference>
<evidence type="ECO:0000313" key="1">
    <source>
        <dbReference type="EMBL" id="MBP1904343.1"/>
    </source>
</evidence>
<dbReference type="InterPro" id="IPR025013">
    <property type="entry name" value="DUF3907"/>
</dbReference>
<organism evidence="1 2">
    <name type="scientific">Paenibacillus turicensis</name>
    <dbReference type="NCBI Taxonomy" id="160487"/>
    <lineage>
        <taxon>Bacteria</taxon>
        <taxon>Bacillati</taxon>
        <taxon>Bacillota</taxon>
        <taxon>Bacilli</taxon>
        <taxon>Bacillales</taxon>
        <taxon>Paenibacillaceae</taxon>
        <taxon>Paenibacillus</taxon>
    </lineage>
</organism>
<dbReference type="Pfam" id="PF13047">
    <property type="entry name" value="DUF3907"/>
    <property type="match status" value="1"/>
</dbReference>
<protein>
    <recommendedName>
        <fullName evidence="3">DUF3907 domain-containing protein</fullName>
    </recommendedName>
</protein>
<keyword evidence="2" id="KW-1185">Reference proteome</keyword>
<dbReference type="RefSeq" id="WP_210088022.1">
    <property type="nucleotide sequence ID" value="NZ_JAGGKG010000003.1"/>
</dbReference>
<evidence type="ECO:0008006" key="3">
    <source>
        <dbReference type="Google" id="ProtNLM"/>
    </source>
</evidence>
<gene>
    <name evidence="1" type="ORF">J2Z32_000960</name>
</gene>
<comment type="caution">
    <text evidence="1">The sequence shown here is derived from an EMBL/GenBank/DDBJ whole genome shotgun (WGS) entry which is preliminary data.</text>
</comment>